<dbReference type="AlphaFoldDB" id="A0A1Y0ISB5"/>
<dbReference type="Pfam" id="PF02163">
    <property type="entry name" value="Peptidase_M50"/>
    <property type="match status" value="1"/>
</dbReference>
<evidence type="ECO:0000256" key="13">
    <source>
        <dbReference type="SAM" id="Phobius"/>
    </source>
</evidence>
<keyword evidence="10 13" id="KW-1133">Transmembrane helix</keyword>
<dbReference type="GO" id="GO:0046872">
    <property type="term" value="F:metal ion binding"/>
    <property type="evidence" value="ECO:0007669"/>
    <property type="project" value="UniProtKB-KW"/>
</dbReference>
<evidence type="ECO:0000313" key="15">
    <source>
        <dbReference type="EMBL" id="ARU63150.1"/>
    </source>
</evidence>
<evidence type="ECO:0000256" key="1">
    <source>
        <dbReference type="ARBA" id="ARBA00001947"/>
    </source>
</evidence>
<dbReference type="RefSeq" id="WP_087458496.1">
    <property type="nucleotide sequence ID" value="NZ_CP021434.1"/>
</dbReference>
<evidence type="ECO:0000256" key="3">
    <source>
        <dbReference type="ARBA" id="ARBA00007931"/>
    </source>
</evidence>
<keyword evidence="12 13" id="KW-0472">Membrane</keyword>
<keyword evidence="4" id="KW-1003">Cell membrane</keyword>
<dbReference type="InterPro" id="IPR044537">
    <property type="entry name" value="Rip2-like"/>
</dbReference>
<reference evidence="16" key="1">
    <citation type="submission" date="2017-05" db="EMBL/GenBank/DDBJ databases">
        <authorList>
            <person name="Sung H."/>
        </authorList>
    </citation>
    <scope>NUCLEOTIDE SEQUENCE [LARGE SCALE GENOMIC DNA]</scope>
    <source>
        <strain evidence="16">AR23208</strain>
    </source>
</reference>
<dbReference type="Proteomes" id="UP000195437">
    <property type="component" value="Chromosome"/>
</dbReference>
<organism evidence="15 16">
    <name type="scientific">Tumebacillus avium</name>
    <dbReference type="NCBI Taxonomy" id="1903704"/>
    <lineage>
        <taxon>Bacteria</taxon>
        <taxon>Bacillati</taxon>
        <taxon>Bacillota</taxon>
        <taxon>Bacilli</taxon>
        <taxon>Bacillales</taxon>
        <taxon>Alicyclobacillaceae</taxon>
        <taxon>Tumebacillus</taxon>
    </lineage>
</organism>
<evidence type="ECO:0000259" key="14">
    <source>
        <dbReference type="Pfam" id="PF02163"/>
    </source>
</evidence>
<dbReference type="InterPro" id="IPR008915">
    <property type="entry name" value="Peptidase_M50"/>
</dbReference>
<evidence type="ECO:0000256" key="9">
    <source>
        <dbReference type="ARBA" id="ARBA00022833"/>
    </source>
</evidence>
<evidence type="ECO:0000256" key="5">
    <source>
        <dbReference type="ARBA" id="ARBA00022670"/>
    </source>
</evidence>
<dbReference type="GO" id="GO:0005886">
    <property type="term" value="C:plasma membrane"/>
    <property type="evidence" value="ECO:0007669"/>
    <property type="project" value="UniProtKB-SubCell"/>
</dbReference>
<evidence type="ECO:0000256" key="10">
    <source>
        <dbReference type="ARBA" id="ARBA00022989"/>
    </source>
</evidence>
<dbReference type="GO" id="GO:0008237">
    <property type="term" value="F:metallopeptidase activity"/>
    <property type="evidence" value="ECO:0007669"/>
    <property type="project" value="UniProtKB-KW"/>
</dbReference>
<keyword evidence="5" id="KW-0645">Protease</keyword>
<feature type="transmembrane region" description="Helical" evidence="13">
    <location>
        <begin position="135"/>
        <end position="159"/>
    </location>
</feature>
<keyword evidence="6 13" id="KW-0812">Transmembrane</keyword>
<evidence type="ECO:0000313" key="16">
    <source>
        <dbReference type="Proteomes" id="UP000195437"/>
    </source>
</evidence>
<evidence type="ECO:0000256" key="7">
    <source>
        <dbReference type="ARBA" id="ARBA00022723"/>
    </source>
</evidence>
<keyword evidence="8" id="KW-0378">Hydrolase</keyword>
<name>A0A1Y0ISB5_9BACL</name>
<dbReference type="PANTHER" id="PTHR35864">
    <property type="entry name" value="ZINC METALLOPROTEASE MJ0611-RELATED"/>
    <property type="match status" value="1"/>
</dbReference>
<feature type="transmembrane region" description="Helical" evidence="13">
    <location>
        <begin position="52"/>
        <end position="70"/>
    </location>
</feature>
<feature type="domain" description="Peptidase M50" evidence="14">
    <location>
        <begin position="15"/>
        <end position="167"/>
    </location>
</feature>
<dbReference type="GO" id="GO:0006508">
    <property type="term" value="P:proteolysis"/>
    <property type="evidence" value="ECO:0007669"/>
    <property type="project" value="UniProtKB-KW"/>
</dbReference>
<evidence type="ECO:0000256" key="2">
    <source>
        <dbReference type="ARBA" id="ARBA00004651"/>
    </source>
</evidence>
<keyword evidence="7" id="KW-0479">Metal-binding</keyword>
<dbReference type="InterPro" id="IPR052348">
    <property type="entry name" value="Metallopeptidase_M50B"/>
</dbReference>
<dbReference type="KEGG" id="tum:CBW65_20815"/>
<comment type="similarity">
    <text evidence="3">Belongs to the peptidase M50B family.</text>
</comment>
<dbReference type="EMBL" id="CP021434">
    <property type="protein sequence ID" value="ARU63150.1"/>
    <property type="molecule type" value="Genomic_DNA"/>
</dbReference>
<evidence type="ECO:0000256" key="12">
    <source>
        <dbReference type="ARBA" id="ARBA00023136"/>
    </source>
</evidence>
<dbReference type="PANTHER" id="PTHR35864:SF1">
    <property type="entry name" value="ZINC METALLOPROTEASE YWHC-RELATED"/>
    <property type="match status" value="1"/>
</dbReference>
<protein>
    <recommendedName>
        <fullName evidence="14">Peptidase M50 domain-containing protein</fullName>
    </recommendedName>
</protein>
<accession>A0A1Y0ISB5</accession>
<feature type="transmembrane region" description="Helical" evidence="13">
    <location>
        <begin position="180"/>
        <end position="200"/>
    </location>
</feature>
<evidence type="ECO:0000256" key="11">
    <source>
        <dbReference type="ARBA" id="ARBA00023049"/>
    </source>
</evidence>
<proteinExistence type="inferred from homology"/>
<keyword evidence="11" id="KW-0482">Metalloprotease</keyword>
<keyword evidence="9" id="KW-0862">Zinc</keyword>
<evidence type="ECO:0000256" key="6">
    <source>
        <dbReference type="ARBA" id="ARBA00022692"/>
    </source>
</evidence>
<sequence>MLLSGFDMDDLLFRVIAFLIAITVHELGHAFVAYRLGDPTPKREGRITLNPVAHMDLLGTLMILFGPFGWAKPVSFNPYNFRGNKRVGKILTTVAGPLANFITAIIFCFLLVFFFNLGIEDEVWTGFVIRLVEAVVSLNLILGLFNLVPIPPLDGYWIVRDLLPQRLALKLHPVEKYGPFVLLLAVVFGFTSVVILPIYYRLGDLLLGMVEALL</sequence>
<feature type="transmembrane region" description="Helical" evidence="13">
    <location>
        <begin position="90"/>
        <end position="115"/>
    </location>
</feature>
<dbReference type="CDD" id="cd06158">
    <property type="entry name" value="S2P-M50_like_1"/>
    <property type="match status" value="1"/>
</dbReference>
<comment type="subcellular location">
    <subcellularLocation>
        <location evidence="2">Cell membrane</location>
        <topology evidence="2">Multi-pass membrane protein</topology>
    </subcellularLocation>
</comment>
<gene>
    <name evidence="15" type="ORF">CBW65_20815</name>
</gene>
<dbReference type="OrthoDB" id="9800627at2"/>
<evidence type="ECO:0000256" key="4">
    <source>
        <dbReference type="ARBA" id="ARBA00022475"/>
    </source>
</evidence>
<comment type="cofactor">
    <cofactor evidence="1">
        <name>Zn(2+)</name>
        <dbReference type="ChEBI" id="CHEBI:29105"/>
    </cofactor>
</comment>
<evidence type="ECO:0000256" key="8">
    <source>
        <dbReference type="ARBA" id="ARBA00022801"/>
    </source>
</evidence>
<keyword evidence="16" id="KW-1185">Reference proteome</keyword>
<feature type="transmembrane region" description="Helical" evidence="13">
    <location>
        <begin position="12"/>
        <end position="32"/>
    </location>
</feature>